<dbReference type="OrthoDB" id="117450at2759"/>
<reference evidence="4 6" key="1">
    <citation type="submission" date="2018-09" db="EMBL/GenBank/DDBJ databases">
        <title>Genomic investigation of the strawberry pathogen Phytophthora fragariae indicates pathogenicity is determined by transcriptional variation in three key races.</title>
        <authorList>
            <person name="Adams T.M."/>
            <person name="Armitage A.D."/>
            <person name="Sobczyk M.K."/>
            <person name="Bates H.J."/>
            <person name="Dunwell J.M."/>
            <person name="Nellist C.F."/>
            <person name="Harrison R.J."/>
        </authorList>
    </citation>
    <scope>NUCLEOTIDE SEQUENCE [LARGE SCALE GENOMIC DNA]</scope>
    <source>
        <strain evidence="2 4">SCRP249</strain>
        <strain evidence="1 6">SCRP324</strain>
        <strain evidence="3 5">SCRP333</strain>
    </source>
</reference>
<comment type="caution">
    <text evidence="2">The sequence shown here is derived from an EMBL/GenBank/DDBJ whole genome shotgun (WGS) entry which is preliminary data.</text>
</comment>
<dbReference type="Proteomes" id="UP000435112">
    <property type="component" value="Unassembled WGS sequence"/>
</dbReference>
<sequence>MKKNRDQAKTREGDQSAVENKDMGVMLLITVVAPRISSTFHAALIAWRKARAEYEESVRARSKDDQDWYQRLVETIKSTMDEKLLKALCLYRWGGLSIDDVTDERILR</sequence>
<evidence type="ECO:0000313" key="6">
    <source>
        <dbReference type="Proteomes" id="UP000435112"/>
    </source>
</evidence>
<name>A0A6A3NHE4_9STRA</name>
<dbReference type="EMBL" id="QXFV01000275">
    <property type="protein sequence ID" value="KAE9042941.1"/>
    <property type="molecule type" value="Genomic_DNA"/>
</dbReference>
<accession>A0A6A3NHE4</accession>
<evidence type="ECO:0000313" key="5">
    <source>
        <dbReference type="Proteomes" id="UP000434957"/>
    </source>
</evidence>
<evidence type="ECO:0000313" key="1">
    <source>
        <dbReference type="EMBL" id="KAE9040694.1"/>
    </source>
</evidence>
<protein>
    <submittedName>
        <fullName evidence="2">Uncharacterized protein</fullName>
    </submittedName>
</protein>
<keyword evidence="5" id="KW-1185">Reference proteome</keyword>
<evidence type="ECO:0000313" key="3">
    <source>
        <dbReference type="EMBL" id="KAE9352701.1"/>
    </source>
</evidence>
<dbReference type="AlphaFoldDB" id="A0A6A3NHE4"/>
<dbReference type="EMBL" id="QXFU01000195">
    <property type="protein sequence ID" value="KAE9040694.1"/>
    <property type="molecule type" value="Genomic_DNA"/>
</dbReference>
<proteinExistence type="predicted"/>
<dbReference type="Proteomes" id="UP000434957">
    <property type="component" value="Unassembled WGS sequence"/>
</dbReference>
<evidence type="ECO:0000313" key="2">
    <source>
        <dbReference type="EMBL" id="KAE9042941.1"/>
    </source>
</evidence>
<evidence type="ECO:0000313" key="4">
    <source>
        <dbReference type="Proteomes" id="UP000429607"/>
    </source>
</evidence>
<gene>
    <name evidence="2" type="ORF">PR001_g5996</name>
    <name evidence="1" type="ORF">PR002_g4828</name>
    <name evidence="3" type="ORF">PR003_g4248</name>
</gene>
<dbReference type="EMBL" id="QXFT01000158">
    <property type="protein sequence ID" value="KAE9352701.1"/>
    <property type="molecule type" value="Genomic_DNA"/>
</dbReference>
<dbReference type="Proteomes" id="UP000429607">
    <property type="component" value="Unassembled WGS sequence"/>
</dbReference>
<organism evidence="2 4">
    <name type="scientific">Phytophthora rubi</name>
    <dbReference type="NCBI Taxonomy" id="129364"/>
    <lineage>
        <taxon>Eukaryota</taxon>
        <taxon>Sar</taxon>
        <taxon>Stramenopiles</taxon>
        <taxon>Oomycota</taxon>
        <taxon>Peronosporomycetes</taxon>
        <taxon>Peronosporales</taxon>
        <taxon>Peronosporaceae</taxon>
        <taxon>Phytophthora</taxon>
    </lineage>
</organism>